<dbReference type="Proteomes" id="UP001237642">
    <property type="component" value="Unassembled WGS sequence"/>
</dbReference>
<evidence type="ECO:0000313" key="2">
    <source>
        <dbReference type="Proteomes" id="UP001237642"/>
    </source>
</evidence>
<accession>A0AAD8M8D4</accession>
<sequence length="107" mass="12085">MVSPVDVTNCSTVGADCLACRKHLYTLPGYHKRTIFSVHWSSDVENCGIIENFFGKDGKACLEHGRFVKFLEDLQEEVCGIQLSDNIIKYTLDHQQDAVSDEVEPFM</sequence>
<dbReference type="AlphaFoldDB" id="A0AAD8M8D4"/>
<reference evidence="1" key="2">
    <citation type="submission" date="2023-05" db="EMBL/GenBank/DDBJ databases">
        <authorList>
            <person name="Schelkunov M.I."/>
        </authorList>
    </citation>
    <scope>NUCLEOTIDE SEQUENCE</scope>
    <source>
        <strain evidence="1">Hsosn_3</strain>
        <tissue evidence="1">Leaf</tissue>
    </source>
</reference>
<name>A0AAD8M8D4_9APIA</name>
<comment type="caution">
    <text evidence="1">The sequence shown here is derived from an EMBL/GenBank/DDBJ whole genome shotgun (WGS) entry which is preliminary data.</text>
</comment>
<evidence type="ECO:0000313" key="1">
    <source>
        <dbReference type="EMBL" id="KAK1365940.1"/>
    </source>
</evidence>
<dbReference type="EMBL" id="JAUIZM010000009">
    <property type="protein sequence ID" value="KAK1365940.1"/>
    <property type="molecule type" value="Genomic_DNA"/>
</dbReference>
<gene>
    <name evidence="1" type="ORF">POM88_041501</name>
</gene>
<keyword evidence="2" id="KW-1185">Reference proteome</keyword>
<organism evidence="1 2">
    <name type="scientific">Heracleum sosnowskyi</name>
    <dbReference type="NCBI Taxonomy" id="360622"/>
    <lineage>
        <taxon>Eukaryota</taxon>
        <taxon>Viridiplantae</taxon>
        <taxon>Streptophyta</taxon>
        <taxon>Embryophyta</taxon>
        <taxon>Tracheophyta</taxon>
        <taxon>Spermatophyta</taxon>
        <taxon>Magnoliopsida</taxon>
        <taxon>eudicotyledons</taxon>
        <taxon>Gunneridae</taxon>
        <taxon>Pentapetalae</taxon>
        <taxon>asterids</taxon>
        <taxon>campanulids</taxon>
        <taxon>Apiales</taxon>
        <taxon>Apiaceae</taxon>
        <taxon>Apioideae</taxon>
        <taxon>apioid superclade</taxon>
        <taxon>Tordylieae</taxon>
        <taxon>Tordyliinae</taxon>
        <taxon>Heracleum</taxon>
    </lineage>
</organism>
<proteinExistence type="predicted"/>
<protein>
    <submittedName>
        <fullName evidence="1">Uncharacterized protein</fullName>
    </submittedName>
</protein>
<reference evidence="1" key="1">
    <citation type="submission" date="2023-02" db="EMBL/GenBank/DDBJ databases">
        <title>Genome of toxic invasive species Heracleum sosnowskyi carries increased number of genes despite the absence of recent whole-genome duplications.</title>
        <authorList>
            <person name="Schelkunov M."/>
            <person name="Shtratnikova V."/>
            <person name="Makarenko M."/>
            <person name="Klepikova A."/>
            <person name="Omelchenko D."/>
            <person name="Novikova G."/>
            <person name="Obukhova E."/>
            <person name="Bogdanov V."/>
            <person name="Penin A."/>
            <person name="Logacheva M."/>
        </authorList>
    </citation>
    <scope>NUCLEOTIDE SEQUENCE</scope>
    <source>
        <strain evidence="1">Hsosn_3</strain>
        <tissue evidence="1">Leaf</tissue>
    </source>
</reference>